<evidence type="ECO:0000259" key="3">
    <source>
        <dbReference type="Pfam" id="PF07238"/>
    </source>
</evidence>
<organism evidence="5">
    <name type="scientific">hydrothermal vent metagenome</name>
    <dbReference type="NCBI Taxonomy" id="652676"/>
    <lineage>
        <taxon>unclassified sequences</taxon>
        <taxon>metagenomes</taxon>
        <taxon>ecological metagenomes</taxon>
    </lineage>
</organism>
<protein>
    <recommendedName>
        <fullName evidence="6">Flagellar brake protein YcgR</fullName>
    </recommendedName>
</protein>
<dbReference type="GO" id="GO:0071945">
    <property type="term" value="P:regulation of bacterial-type flagellum-dependent cell motility by regulation of motor speed"/>
    <property type="evidence" value="ECO:0007669"/>
    <property type="project" value="InterPro"/>
</dbReference>
<feature type="domain" description="PilZ" evidence="3">
    <location>
        <begin position="129"/>
        <end position="240"/>
    </location>
</feature>
<dbReference type="HAMAP" id="MF_01457">
    <property type="entry name" value="YcgR"/>
    <property type="match status" value="1"/>
</dbReference>
<evidence type="ECO:0000256" key="1">
    <source>
        <dbReference type="ARBA" id="ARBA00022741"/>
    </source>
</evidence>
<gene>
    <name evidence="5" type="ORF">MNBD_GAMMA21-752</name>
</gene>
<dbReference type="InterPro" id="IPR012349">
    <property type="entry name" value="Split_barrel_FMN-bd"/>
</dbReference>
<dbReference type="InterPro" id="IPR009875">
    <property type="entry name" value="PilZ_domain"/>
</dbReference>
<dbReference type="Pfam" id="PF07317">
    <property type="entry name" value="PilZN"/>
    <property type="match status" value="1"/>
</dbReference>
<dbReference type="EMBL" id="UOFR01000026">
    <property type="protein sequence ID" value="VAW94326.1"/>
    <property type="molecule type" value="Genomic_DNA"/>
</dbReference>
<dbReference type="Gene3D" id="2.40.10.220">
    <property type="entry name" value="predicted glycosyltransferase like domains"/>
    <property type="match status" value="1"/>
</dbReference>
<evidence type="ECO:0008006" key="6">
    <source>
        <dbReference type="Google" id="ProtNLM"/>
    </source>
</evidence>
<dbReference type="GO" id="GO:0035438">
    <property type="term" value="F:cyclic-di-GMP binding"/>
    <property type="evidence" value="ECO:0007669"/>
    <property type="project" value="InterPro"/>
</dbReference>
<dbReference type="InterPro" id="IPR023787">
    <property type="entry name" value="T3SS_YcgR"/>
</dbReference>
<keyword evidence="2" id="KW-0975">Bacterial flagellum</keyword>
<name>A0A3B1ANQ1_9ZZZZ</name>
<dbReference type="InterPro" id="IPR009926">
    <property type="entry name" value="T3SS_YcgR_PilZN"/>
</dbReference>
<dbReference type="AlphaFoldDB" id="A0A3B1ANQ1"/>
<keyword evidence="1" id="KW-0547">Nucleotide-binding</keyword>
<reference evidence="5" key="1">
    <citation type="submission" date="2018-06" db="EMBL/GenBank/DDBJ databases">
        <authorList>
            <person name="Zhirakovskaya E."/>
        </authorList>
    </citation>
    <scope>NUCLEOTIDE SEQUENCE</scope>
</reference>
<evidence type="ECO:0000259" key="4">
    <source>
        <dbReference type="Pfam" id="PF07317"/>
    </source>
</evidence>
<evidence type="ECO:0000313" key="5">
    <source>
        <dbReference type="EMBL" id="VAW94326.1"/>
    </source>
</evidence>
<dbReference type="Pfam" id="PF07238">
    <property type="entry name" value="PilZ"/>
    <property type="match status" value="1"/>
</dbReference>
<sequence length="252" mass="28070">MENPKTTESSRQDSAENQENYLVDNKVGVTAKLKQLIKHHCMVTATFNNGNQSISTQVLDVIKDLDLVALDYGPSETVNLQLLKATRVFFKTELDGITVQFDADSITKAKLHDDPVFAIPIPASLLWIQRREFFRVPIPIGAPAYCEVKQIDGSYRKYKIFDISAGGLSLHDGYKDLDYEEGQVLSACKLELPDHGHDTVNLKVQNSFPAEKGKPGAGRRVGCEFVGIGMSFGATIQRYIHSVELARRQIEN</sequence>
<feature type="domain" description="Type III secretion system flagellar brake protein YcgR PilZN" evidence="4">
    <location>
        <begin position="21"/>
        <end position="126"/>
    </location>
</feature>
<evidence type="ECO:0000256" key="2">
    <source>
        <dbReference type="ARBA" id="ARBA00023143"/>
    </source>
</evidence>
<dbReference type="Gene3D" id="2.30.110.10">
    <property type="entry name" value="Electron Transport, Fmn-binding Protein, Chain A"/>
    <property type="match status" value="1"/>
</dbReference>
<accession>A0A3B1ANQ1</accession>
<proteinExistence type="inferred from homology"/>